<dbReference type="EMBL" id="ML122294">
    <property type="protein sequence ID" value="RPD55638.1"/>
    <property type="molecule type" value="Genomic_DNA"/>
</dbReference>
<reference evidence="1" key="1">
    <citation type="journal article" date="2018" name="Genome Biol. Evol.">
        <title>Genomics and development of Lentinus tigrinus, a white-rot wood-decaying mushroom with dimorphic fruiting bodies.</title>
        <authorList>
            <person name="Wu B."/>
            <person name="Xu Z."/>
            <person name="Knudson A."/>
            <person name="Carlson A."/>
            <person name="Chen N."/>
            <person name="Kovaka S."/>
            <person name="LaButti K."/>
            <person name="Lipzen A."/>
            <person name="Pennachio C."/>
            <person name="Riley R."/>
            <person name="Schakwitz W."/>
            <person name="Umezawa K."/>
            <person name="Ohm R.A."/>
            <person name="Grigoriev I.V."/>
            <person name="Nagy L.G."/>
            <person name="Gibbons J."/>
            <person name="Hibbett D."/>
        </authorList>
    </citation>
    <scope>NUCLEOTIDE SEQUENCE [LARGE SCALE GENOMIC DNA]</scope>
    <source>
        <strain evidence="1">ALCF2SS1-6</strain>
    </source>
</reference>
<dbReference type="STRING" id="1328759.A0A5C2RVA0"/>
<organism evidence="1 2">
    <name type="scientific">Lentinus tigrinus ALCF2SS1-6</name>
    <dbReference type="NCBI Taxonomy" id="1328759"/>
    <lineage>
        <taxon>Eukaryota</taxon>
        <taxon>Fungi</taxon>
        <taxon>Dikarya</taxon>
        <taxon>Basidiomycota</taxon>
        <taxon>Agaricomycotina</taxon>
        <taxon>Agaricomycetes</taxon>
        <taxon>Polyporales</taxon>
        <taxon>Polyporaceae</taxon>
        <taxon>Lentinus</taxon>
    </lineage>
</organism>
<gene>
    <name evidence="1" type="ORF">L227DRAFT_636979</name>
</gene>
<proteinExistence type="predicted"/>
<keyword evidence="2" id="KW-1185">Reference proteome</keyword>
<evidence type="ECO:0000313" key="1">
    <source>
        <dbReference type="EMBL" id="RPD55638.1"/>
    </source>
</evidence>
<accession>A0A5C2RVA0</accession>
<evidence type="ECO:0000313" key="2">
    <source>
        <dbReference type="Proteomes" id="UP000313359"/>
    </source>
</evidence>
<dbReference type="AlphaFoldDB" id="A0A5C2RVA0"/>
<protein>
    <submittedName>
        <fullName evidence="1">Uncharacterized protein</fullName>
    </submittedName>
</protein>
<name>A0A5C2RVA0_9APHY</name>
<sequence>METEPVFHSEDVDDELQALYRQRIRERVRVPEMIVEAYRTAWASFYGWEPGYSEHVLRSLQAPNVGSSASNIADLLEMRDFNSMEVDSDPSQVFTVLSTDLGSHPRSFQVHDITLPDVPVEHFAYPKYESCTPATRNISHERDPRILDFIPYADEPDFSLSLYARLHASFAWQNIWYDVDYKLIALHTAWSLYASGLSPKEMDEYQVRFLPPITGSSGLLTTLRNRDLIDWGTAVSSQQLVALWDASLKATRPPGPNLWRSVRSLDAAFCRSTNCIEALCMLHSTFLLQGLSPSVYCATRGSETPTAACEA</sequence>
<dbReference type="Proteomes" id="UP000313359">
    <property type="component" value="Unassembled WGS sequence"/>
</dbReference>
<dbReference type="OrthoDB" id="6141102at2759"/>